<evidence type="ECO:0008006" key="3">
    <source>
        <dbReference type="Google" id="ProtNLM"/>
    </source>
</evidence>
<protein>
    <recommendedName>
        <fullName evidence="3">RNase H type-1 domain-containing protein</fullName>
    </recommendedName>
</protein>
<dbReference type="Proteomes" id="UP001642360">
    <property type="component" value="Unassembled WGS sequence"/>
</dbReference>
<keyword evidence="2" id="KW-1185">Reference proteome</keyword>
<dbReference type="EMBL" id="CAUOFW020000803">
    <property type="protein sequence ID" value="CAK9137134.1"/>
    <property type="molecule type" value="Genomic_DNA"/>
</dbReference>
<evidence type="ECO:0000313" key="1">
    <source>
        <dbReference type="EMBL" id="CAK9137134.1"/>
    </source>
</evidence>
<organism evidence="1 2">
    <name type="scientific">Ilex paraguariensis</name>
    <name type="common">yerba mate</name>
    <dbReference type="NCBI Taxonomy" id="185542"/>
    <lineage>
        <taxon>Eukaryota</taxon>
        <taxon>Viridiplantae</taxon>
        <taxon>Streptophyta</taxon>
        <taxon>Embryophyta</taxon>
        <taxon>Tracheophyta</taxon>
        <taxon>Spermatophyta</taxon>
        <taxon>Magnoliopsida</taxon>
        <taxon>eudicotyledons</taxon>
        <taxon>Gunneridae</taxon>
        <taxon>Pentapetalae</taxon>
        <taxon>asterids</taxon>
        <taxon>campanulids</taxon>
        <taxon>Aquifoliales</taxon>
        <taxon>Aquifoliaceae</taxon>
        <taxon>Ilex</taxon>
    </lineage>
</organism>
<name>A0ABC8QWM1_9AQUA</name>
<reference evidence="1 2" key="1">
    <citation type="submission" date="2024-02" db="EMBL/GenBank/DDBJ databases">
        <authorList>
            <person name="Vignale AGUSTIN F."/>
            <person name="Sosa J E."/>
            <person name="Modenutti C."/>
        </authorList>
    </citation>
    <scope>NUCLEOTIDE SEQUENCE [LARGE SCALE GENOMIC DNA]</scope>
</reference>
<proteinExistence type="predicted"/>
<accession>A0ABC8QWM1</accession>
<dbReference type="AlphaFoldDB" id="A0ABC8QWM1"/>
<comment type="caution">
    <text evidence="1">The sequence shown here is derived from an EMBL/GenBank/DDBJ whole genome shotgun (WGS) entry which is preliminary data.</text>
</comment>
<sequence length="62" mass="7047">MVMHLLRSSDIREACLMGQQFLNHQVLIESDCKVFISLCWGEDLCAGEKTFPVGNYDFRGGH</sequence>
<evidence type="ECO:0000313" key="2">
    <source>
        <dbReference type="Proteomes" id="UP001642360"/>
    </source>
</evidence>
<gene>
    <name evidence="1" type="ORF">ILEXP_LOCUS4152</name>
</gene>